<gene>
    <name evidence="1" type="ORF">SAMN05421847_0007</name>
</gene>
<dbReference type="AlphaFoldDB" id="A0A1H5S273"/>
<sequence>MINNTDKKIARSKVGFDAIKTMREIRDKISIEIMNMTYEQERAYLDKLLAKPQTKSK</sequence>
<dbReference type="EMBL" id="FNUS01000001">
    <property type="protein sequence ID" value="SEF43998.1"/>
    <property type="molecule type" value="Genomic_DNA"/>
</dbReference>
<keyword evidence="2" id="KW-1185">Reference proteome</keyword>
<reference evidence="2" key="1">
    <citation type="submission" date="2016-10" db="EMBL/GenBank/DDBJ databases">
        <authorList>
            <person name="Varghese N."/>
            <person name="Submissions S."/>
        </authorList>
    </citation>
    <scope>NUCLEOTIDE SEQUENCE [LARGE SCALE GENOMIC DNA]</scope>
    <source>
        <strain evidence="2">DSM 21580</strain>
    </source>
</reference>
<evidence type="ECO:0000313" key="1">
    <source>
        <dbReference type="EMBL" id="SEF43998.1"/>
    </source>
</evidence>
<protein>
    <submittedName>
        <fullName evidence="1">Uncharacterized protein</fullName>
    </submittedName>
</protein>
<name>A0A1H5S273_9FLAO</name>
<organism evidence="1 2">
    <name type="scientific">Halpernia humi</name>
    <dbReference type="NCBI Taxonomy" id="493375"/>
    <lineage>
        <taxon>Bacteria</taxon>
        <taxon>Pseudomonadati</taxon>
        <taxon>Bacteroidota</taxon>
        <taxon>Flavobacteriia</taxon>
        <taxon>Flavobacteriales</taxon>
        <taxon>Weeksellaceae</taxon>
        <taxon>Chryseobacterium group</taxon>
        <taxon>Halpernia</taxon>
    </lineage>
</organism>
<dbReference type="Proteomes" id="UP000236738">
    <property type="component" value="Unassembled WGS sequence"/>
</dbReference>
<proteinExistence type="predicted"/>
<evidence type="ECO:0000313" key="2">
    <source>
        <dbReference type="Proteomes" id="UP000236738"/>
    </source>
</evidence>
<accession>A0A1H5S273</accession>